<feature type="region of interest" description="Disordered" evidence="1">
    <location>
        <begin position="382"/>
        <end position="405"/>
    </location>
</feature>
<dbReference type="CDD" id="cd14475">
    <property type="entry name" value="SPX_SYG1_like"/>
    <property type="match status" value="1"/>
</dbReference>
<protein>
    <submittedName>
        <fullName evidence="3">SPX domain-containing protein</fullName>
    </submittedName>
</protein>
<dbReference type="GO" id="GO:0005794">
    <property type="term" value="C:Golgi apparatus"/>
    <property type="evidence" value="ECO:0007669"/>
    <property type="project" value="TreeGrafter"/>
</dbReference>
<dbReference type="GO" id="GO:0005886">
    <property type="term" value="C:plasma membrane"/>
    <property type="evidence" value="ECO:0007669"/>
    <property type="project" value="TreeGrafter"/>
</dbReference>
<feature type="compositionally biased region" description="Basic and acidic residues" evidence="1">
    <location>
        <begin position="392"/>
        <end position="404"/>
    </location>
</feature>
<dbReference type="GO" id="GO:0006817">
    <property type="term" value="P:phosphate ion transport"/>
    <property type="evidence" value="ECO:0007669"/>
    <property type="project" value="TreeGrafter"/>
</dbReference>
<sequence length="595" mass="66663">MKFAKELERDLVPEWRLKYLDYKIGKKKLKAINRALRTINQTPRFGRRGTNAFTPSPFESAPKYSFLNRDLGGRGASNVREPGDLRALAINNSQASLRGTHKNPEEEPLNGGQSEPFPGLTRYGSILGSPPNREGGFNGKARAPPSLRLPGAALDPETAPQQTNLLNKSNAVPLTSSPSGGNAYEVGKTISPPSSATLPSRYKSVFSPKRVNSNPVIPVTEARRPLLKRVFTMSQKTPPSTPGDVPLEAYRELDVRQAEFFFFLDAELEKIETFYKQKEDEATKRMAVLREQLHFLRDRRLDELISRQTAKMKAKQSKRSTASGGDYMGMSHHNSEDEEARPKTNGHTLNLSWLNPIDSALEAVQAGKYGKTTKAMHELATPSALDTQAHTDNNRDYTRRRDLPDVPYQSAKRKLKDALQEYYRGLELLKSYALLNRTAFRKINKKYDKTVNARPSMRYMAEKVNKTWFVQSDVVEGHIRAVEDLYARYFEKGNHKVAVGKLRVKMARAGDYTETSFRNGLTLAAGAIFGIQGLVQGIELLYSEDAKLAVDTSYLLQVSVSWLHPTIANFCVDICRILSCKLAIFTILRSMSGLA</sequence>
<keyword evidence="4" id="KW-1185">Reference proteome</keyword>
<dbReference type="GO" id="GO:0016036">
    <property type="term" value="P:cellular response to phosphate starvation"/>
    <property type="evidence" value="ECO:0007669"/>
    <property type="project" value="TreeGrafter"/>
</dbReference>
<evidence type="ECO:0000256" key="1">
    <source>
        <dbReference type="SAM" id="MobiDB-lite"/>
    </source>
</evidence>
<feature type="domain" description="SPX" evidence="2">
    <location>
        <begin position="1"/>
        <end position="461"/>
    </location>
</feature>
<dbReference type="InterPro" id="IPR004331">
    <property type="entry name" value="SPX_dom"/>
</dbReference>
<name>A0A7C8I8X1_9PLEO</name>
<proteinExistence type="predicted"/>
<reference evidence="3 4" key="1">
    <citation type="submission" date="2020-01" db="EMBL/GenBank/DDBJ databases">
        <authorList>
            <consortium name="DOE Joint Genome Institute"/>
            <person name="Haridas S."/>
            <person name="Albert R."/>
            <person name="Binder M."/>
            <person name="Bloem J."/>
            <person name="Labutti K."/>
            <person name="Salamov A."/>
            <person name="Andreopoulos B."/>
            <person name="Baker S.E."/>
            <person name="Barry K."/>
            <person name="Bills G."/>
            <person name="Bluhm B.H."/>
            <person name="Cannon C."/>
            <person name="Castanera R."/>
            <person name="Culley D.E."/>
            <person name="Daum C."/>
            <person name="Ezra D."/>
            <person name="Gonzalez J.B."/>
            <person name="Henrissat B."/>
            <person name="Kuo A."/>
            <person name="Liang C."/>
            <person name="Lipzen A."/>
            <person name="Lutzoni F."/>
            <person name="Magnuson J."/>
            <person name="Mondo S."/>
            <person name="Nolan M."/>
            <person name="Ohm R."/>
            <person name="Pangilinan J."/>
            <person name="Park H.-J.H."/>
            <person name="Ramirez L."/>
            <person name="Alfaro M."/>
            <person name="Sun H."/>
            <person name="Tritt A."/>
            <person name="Yoshinaga Y."/>
            <person name="Zwiers L.-H.L."/>
            <person name="Turgeon B.G."/>
            <person name="Goodwin S.B."/>
            <person name="Spatafora J.W."/>
            <person name="Crous P.W."/>
            <person name="Grigoriev I.V."/>
        </authorList>
    </citation>
    <scope>NUCLEOTIDE SEQUENCE [LARGE SCALE GENOMIC DNA]</scope>
    <source>
        <strain evidence="3 4">CBS 611.86</strain>
    </source>
</reference>
<dbReference type="EMBL" id="JAADJZ010000012">
    <property type="protein sequence ID" value="KAF2871131.1"/>
    <property type="molecule type" value="Genomic_DNA"/>
</dbReference>
<evidence type="ECO:0000313" key="4">
    <source>
        <dbReference type="Proteomes" id="UP000481861"/>
    </source>
</evidence>
<dbReference type="PROSITE" id="PS51382">
    <property type="entry name" value="SPX"/>
    <property type="match status" value="1"/>
</dbReference>
<feature type="region of interest" description="Disordered" evidence="1">
    <location>
        <begin position="93"/>
        <end position="195"/>
    </location>
</feature>
<dbReference type="PANTHER" id="PTHR10783">
    <property type="entry name" value="XENOTROPIC AND POLYTROPIC RETROVIRUS RECEPTOR 1-RELATED"/>
    <property type="match status" value="1"/>
</dbReference>
<comment type="caution">
    <text evidence="3">The sequence shown here is derived from an EMBL/GenBank/DDBJ whole genome shotgun (WGS) entry which is preliminary data.</text>
</comment>
<dbReference type="Proteomes" id="UP000481861">
    <property type="component" value="Unassembled WGS sequence"/>
</dbReference>
<feature type="compositionally biased region" description="Polar residues" evidence="1">
    <location>
        <begin position="159"/>
        <end position="180"/>
    </location>
</feature>
<dbReference type="PANTHER" id="PTHR10783:SF103">
    <property type="entry name" value="SOLUTE CARRIER FAMILY 53 MEMBER 1"/>
    <property type="match status" value="1"/>
</dbReference>
<dbReference type="Pfam" id="PF03105">
    <property type="entry name" value="SPX"/>
    <property type="match status" value="1"/>
</dbReference>
<accession>A0A7C8I8X1</accession>
<gene>
    <name evidence="3" type="ORF">BDV95DRAFT_54860</name>
</gene>
<dbReference type="OrthoDB" id="9970435at2759"/>
<dbReference type="GO" id="GO:0000822">
    <property type="term" value="F:inositol hexakisphosphate binding"/>
    <property type="evidence" value="ECO:0007669"/>
    <property type="project" value="TreeGrafter"/>
</dbReference>
<evidence type="ECO:0000313" key="3">
    <source>
        <dbReference type="EMBL" id="KAF2871131.1"/>
    </source>
</evidence>
<feature type="region of interest" description="Disordered" evidence="1">
    <location>
        <begin position="309"/>
        <end position="344"/>
    </location>
</feature>
<organism evidence="3 4">
    <name type="scientific">Massariosphaeria phaeospora</name>
    <dbReference type="NCBI Taxonomy" id="100035"/>
    <lineage>
        <taxon>Eukaryota</taxon>
        <taxon>Fungi</taxon>
        <taxon>Dikarya</taxon>
        <taxon>Ascomycota</taxon>
        <taxon>Pezizomycotina</taxon>
        <taxon>Dothideomycetes</taxon>
        <taxon>Pleosporomycetidae</taxon>
        <taxon>Pleosporales</taxon>
        <taxon>Pleosporales incertae sedis</taxon>
        <taxon>Massariosphaeria</taxon>
    </lineage>
</organism>
<evidence type="ECO:0000259" key="2">
    <source>
        <dbReference type="PROSITE" id="PS51382"/>
    </source>
</evidence>
<dbReference type="AlphaFoldDB" id="A0A7C8I8X1"/>